<keyword evidence="6" id="KW-0547">Nucleotide-binding</keyword>
<dbReference type="GO" id="GO:0042410">
    <property type="term" value="F:6-carboxyhexanoate-CoA ligase activity"/>
    <property type="evidence" value="ECO:0007669"/>
    <property type="project" value="UniProtKB-EC"/>
</dbReference>
<dbReference type="Pfam" id="PF03744">
    <property type="entry name" value="BioW"/>
    <property type="match status" value="1"/>
</dbReference>
<dbReference type="EC" id="6.2.1.14" evidence="4"/>
<evidence type="ECO:0000256" key="1">
    <source>
        <dbReference type="ARBA" id="ARBA00001946"/>
    </source>
</evidence>
<evidence type="ECO:0000256" key="11">
    <source>
        <dbReference type="SAM" id="MobiDB-lite"/>
    </source>
</evidence>
<comment type="cofactor">
    <cofactor evidence="1">
        <name>Mg(2+)</name>
        <dbReference type="ChEBI" id="CHEBI:18420"/>
    </cofactor>
</comment>
<dbReference type="InterPro" id="IPR005499">
    <property type="entry name" value="BioW"/>
</dbReference>
<accession>A0A1L7CWG7</accession>
<keyword evidence="9" id="KW-0460">Magnesium</keyword>
<dbReference type="Proteomes" id="UP000185469">
    <property type="component" value="Chromosome"/>
</dbReference>
<organism evidence="12 13">
    <name type="scientific">Corynebacterium sphenisci DSM 44792</name>
    <dbReference type="NCBI Taxonomy" id="1437874"/>
    <lineage>
        <taxon>Bacteria</taxon>
        <taxon>Bacillati</taxon>
        <taxon>Actinomycetota</taxon>
        <taxon>Actinomycetes</taxon>
        <taxon>Mycobacteriales</taxon>
        <taxon>Corynebacteriaceae</taxon>
        <taxon>Corynebacterium</taxon>
    </lineage>
</organism>
<evidence type="ECO:0000256" key="4">
    <source>
        <dbReference type="ARBA" id="ARBA00012984"/>
    </source>
</evidence>
<dbReference type="KEGG" id="csph:CSPHI_02660"/>
<dbReference type="UniPathway" id="UPA00999">
    <property type="reaction ID" value="UER00351"/>
</dbReference>
<gene>
    <name evidence="12" type="ORF">CSPHI_02660</name>
</gene>
<keyword evidence="7" id="KW-0093">Biotin biosynthesis</keyword>
<evidence type="ECO:0000256" key="2">
    <source>
        <dbReference type="ARBA" id="ARBA00005075"/>
    </source>
</evidence>
<evidence type="ECO:0000256" key="8">
    <source>
        <dbReference type="ARBA" id="ARBA00022840"/>
    </source>
</evidence>
<evidence type="ECO:0000313" key="12">
    <source>
        <dbReference type="EMBL" id="APT90157.1"/>
    </source>
</evidence>
<dbReference type="GO" id="GO:0009102">
    <property type="term" value="P:biotin biosynthetic process"/>
    <property type="evidence" value="ECO:0007669"/>
    <property type="project" value="UniProtKB-KW"/>
</dbReference>
<reference evidence="12 13" key="1">
    <citation type="submission" date="2014-08" db="EMBL/GenBank/DDBJ databases">
        <title>Complete genome sequence of Corynebacterium sphenisci CECT 5990(T) (=DSM 44792(T)), isolated from healthy wild penguins.</title>
        <authorList>
            <person name="Ruckert C."/>
            <person name="Albersmeier A."/>
            <person name="Winkler A."/>
            <person name="Kalinowski J."/>
        </authorList>
    </citation>
    <scope>NUCLEOTIDE SEQUENCE [LARGE SCALE GENOMIC DNA]</scope>
    <source>
        <strain evidence="12 13">DSM 44792</strain>
    </source>
</reference>
<name>A0A1L7CWG7_9CORY</name>
<comment type="pathway">
    <text evidence="2">Metabolic intermediate metabolism; pimeloyl-CoA biosynthesis; pimeloyl-CoA from pimelate: step 1/1.</text>
</comment>
<comment type="catalytic activity">
    <reaction evidence="10">
        <text>heptanedioate + ATP + CoA = 6-carboxyhexanoyl-CoA + AMP + diphosphate</text>
        <dbReference type="Rhea" id="RHEA:14781"/>
        <dbReference type="ChEBI" id="CHEBI:30616"/>
        <dbReference type="ChEBI" id="CHEBI:33019"/>
        <dbReference type="ChEBI" id="CHEBI:36165"/>
        <dbReference type="ChEBI" id="CHEBI:57287"/>
        <dbReference type="ChEBI" id="CHEBI:57360"/>
        <dbReference type="ChEBI" id="CHEBI:456215"/>
        <dbReference type="EC" id="6.2.1.14"/>
    </reaction>
</comment>
<evidence type="ECO:0000313" key="13">
    <source>
        <dbReference type="Proteomes" id="UP000185469"/>
    </source>
</evidence>
<evidence type="ECO:0000256" key="3">
    <source>
        <dbReference type="ARBA" id="ARBA00011738"/>
    </source>
</evidence>
<evidence type="ECO:0000256" key="6">
    <source>
        <dbReference type="ARBA" id="ARBA00022741"/>
    </source>
</evidence>
<dbReference type="AlphaFoldDB" id="A0A1L7CWG7"/>
<evidence type="ECO:0000256" key="5">
    <source>
        <dbReference type="ARBA" id="ARBA00022598"/>
    </source>
</evidence>
<keyword evidence="5" id="KW-0436">Ligase</keyword>
<comment type="subunit">
    <text evidence="3">Homodimer.</text>
</comment>
<feature type="region of interest" description="Disordered" evidence="11">
    <location>
        <begin position="110"/>
        <end position="137"/>
    </location>
</feature>
<evidence type="ECO:0000256" key="7">
    <source>
        <dbReference type="ARBA" id="ARBA00022756"/>
    </source>
</evidence>
<dbReference type="STRING" id="1437874.CSPHI_02660"/>
<dbReference type="EMBL" id="CP009248">
    <property type="protein sequence ID" value="APT90157.1"/>
    <property type="molecule type" value="Genomic_DNA"/>
</dbReference>
<proteinExistence type="predicted"/>
<protein>
    <recommendedName>
        <fullName evidence="4">6-carboxyhexanoate--CoA ligase</fullName>
        <ecNumber evidence="4">6.2.1.14</ecNumber>
    </recommendedName>
</protein>
<evidence type="ECO:0000256" key="9">
    <source>
        <dbReference type="ARBA" id="ARBA00022842"/>
    </source>
</evidence>
<keyword evidence="8" id="KW-0067">ATP-binding</keyword>
<sequence length="228" mass="23047">MRASRAGAHVSGAERIVDAAAAPAAAAALVARALGHDRGAPDRVRLSMDALAAPPRRLPALPREVAGTADPAAAAAAGIAALDAIGVAGAEVWRLLTTVTGMRGAMLVDPRGRRLEPDPARGVRASAMDADTPAPAAKDHRREARILATKVAHGPGVLAEACISDDPGYVHGYVVAGGRYLRLDHVKAPGATVAGRPLGARVIVLAAGADPGALIDYLEHAPVLVTGL</sequence>
<keyword evidence="13" id="KW-1185">Reference proteome</keyword>
<feature type="compositionally biased region" description="Basic and acidic residues" evidence="11">
    <location>
        <begin position="110"/>
        <end position="121"/>
    </location>
</feature>
<evidence type="ECO:0000256" key="10">
    <source>
        <dbReference type="ARBA" id="ARBA00049553"/>
    </source>
</evidence>
<dbReference type="GO" id="GO:0005524">
    <property type="term" value="F:ATP binding"/>
    <property type="evidence" value="ECO:0007669"/>
    <property type="project" value="UniProtKB-KW"/>
</dbReference>